<gene>
    <name evidence="4" type="ordered locus">Pyrfu_1114</name>
</gene>
<feature type="domain" description="CBS" evidence="3">
    <location>
        <begin position="82"/>
        <end position="139"/>
    </location>
</feature>
<dbReference type="Gene3D" id="3.10.580.10">
    <property type="entry name" value="CBS-domain"/>
    <property type="match status" value="2"/>
</dbReference>
<dbReference type="InterPro" id="IPR051257">
    <property type="entry name" value="Diverse_CBS-Domain"/>
</dbReference>
<reference evidence="4 5" key="1">
    <citation type="journal article" date="2011" name="Stand. Genomic Sci.">
        <title>Complete genome sequence of the hyperthermophilic chemolithoautotroph Pyrolobus fumarii type strain (1A).</title>
        <authorList>
            <person name="Anderson I."/>
            <person name="Goker M."/>
            <person name="Nolan M."/>
            <person name="Lucas S."/>
            <person name="Hammon N."/>
            <person name="Deshpande S."/>
            <person name="Cheng J.F."/>
            <person name="Tapia R."/>
            <person name="Han C."/>
            <person name="Goodwin L."/>
            <person name="Pitluck S."/>
            <person name="Huntemann M."/>
            <person name="Liolios K."/>
            <person name="Ivanova N."/>
            <person name="Pagani I."/>
            <person name="Mavromatis K."/>
            <person name="Ovchinikova G."/>
            <person name="Pati A."/>
            <person name="Chen A."/>
            <person name="Palaniappan K."/>
            <person name="Land M."/>
            <person name="Hauser L."/>
            <person name="Brambilla E.M."/>
            <person name="Huber H."/>
            <person name="Yasawong M."/>
            <person name="Rohde M."/>
            <person name="Spring S."/>
            <person name="Abt B."/>
            <person name="Sikorski J."/>
            <person name="Wirth R."/>
            <person name="Detter J.C."/>
            <person name="Woyke T."/>
            <person name="Bristow J."/>
            <person name="Eisen J.A."/>
            <person name="Markowitz V."/>
            <person name="Hugenholtz P."/>
            <person name="Kyrpides N.C."/>
            <person name="Klenk H.P."/>
            <person name="Lapidus A."/>
        </authorList>
    </citation>
    <scope>NUCLEOTIDE SEQUENCE [LARGE SCALE GENOMIC DNA]</scope>
    <source>
        <strain evidence="5">DSM 11204 / 1A</strain>
    </source>
</reference>
<dbReference type="AlphaFoldDB" id="G0EFF7"/>
<evidence type="ECO:0000313" key="4">
    <source>
        <dbReference type="EMBL" id="AEM38981.1"/>
    </source>
</evidence>
<evidence type="ECO:0000313" key="5">
    <source>
        <dbReference type="Proteomes" id="UP000001037"/>
    </source>
</evidence>
<dbReference type="STRING" id="694429.Pyrfu_1114"/>
<accession>G0EFF7</accession>
<feature type="domain" description="CBS" evidence="3">
    <location>
        <begin position="149"/>
        <end position="206"/>
    </location>
</feature>
<dbReference type="Pfam" id="PF00571">
    <property type="entry name" value="CBS"/>
    <property type="match status" value="4"/>
</dbReference>
<evidence type="ECO:0000256" key="1">
    <source>
        <dbReference type="ARBA" id="ARBA00023122"/>
    </source>
</evidence>
<dbReference type="SMART" id="SM00116">
    <property type="entry name" value="CBS"/>
    <property type="match status" value="4"/>
</dbReference>
<dbReference type="InParanoid" id="G0EFF7"/>
<dbReference type="HOGENOM" id="CLU_999709_0_0_2"/>
<evidence type="ECO:0000259" key="3">
    <source>
        <dbReference type="PROSITE" id="PS51371"/>
    </source>
</evidence>
<dbReference type="SUPFAM" id="SSF54631">
    <property type="entry name" value="CBS-domain pair"/>
    <property type="match status" value="3"/>
</dbReference>
<feature type="domain" description="CBS" evidence="3">
    <location>
        <begin position="9"/>
        <end position="65"/>
    </location>
</feature>
<dbReference type="KEGG" id="pfm:Pyrfu_1114"/>
<dbReference type="CDD" id="cd02205">
    <property type="entry name" value="CBS_pair_SF"/>
    <property type="match status" value="1"/>
</dbReference>
<dbReference type="PANTHER" id="PTHR43080:SF2">
    <property type="entry name" value="CBS DOMAIN-CONTAINING PROTEIN"/>
    <property type="match status" value="1"/>
</dbReference>
<organism evidence="4 5">
    <name type="scientific">Pyrolobus fumarii (strain DSM 11204 / 1A)</name>
    <dbReference type="NCBI Taxonomy" id="694429"/>
    <lineage>
        <taxon>Archaea</taxon>
        <taxon>Thermoproteota</taxon>
        <taxon>Thermoprotei</taxon>
        <taxon>Desulfurococcales</taxon>
        <taxon>Pyrodictiaceae</taxon>
        <taxon>Pyrolobus</taxon>
    </lineage>
</organism>
<keyword evidence="5" id="KW-1185">Reference proteome</keyword>
<dbReference type="InterPro" id="IPR000644">
    <property type="entry name" value="CBS_dom"/>
</dbReference>
<dbReference type="Proteomes" id="UP000001037">
    <property type="component" value="Chromosome"/>
</dbReference>
<name>G0EFF7_PYRF1</name>
<dbReference type="PROSITE" id="PS51371">
    <property type="entry name" value="CBS"/>
    <property type="match status" value="4"/>
</dbReference>
<dbReference type="PANTHER" id="PTHR43080">
    <property type="entry name" value="CBS DOMAIN-CONTAINING PROTEIN CBSX3, MITOCHONDRIAL"/>
    <property type="match status" value="1"/>
</dbReference>
<protein>
    <submittedName>
        <fullName evidence="4">CBS domain containing membrane protein</fullName>
    </submittedName>
</protein>
<dbReference type="RefSeq" id="WP_014026658.1">
    <property type="nucleotide sequence ID" value="NC_015931.1"/>
</dbReference>
<dbReference type="eggNOG" id="arCOG00600">
    <property type="taxonomic scope" value="Archaea"/>
</dbReference>
<sequence length="295" mass="32789">MPRCHIVGVYPPPAFVDDKSIFYNALRLLSNRFLRQLPVVDSKRRVKAILTVRDVIRFINRIVSEGRSIMDALVQTDVSSVAVRPVETLIYGEFTVHDVFRVMRAKGIGALPVVSRDDRILGLVNEEHLANLIKNNSFIGMGLNVKDIMTRDIVYAPLEGTTVRDAIRLMAEGGFRHLPLVDEERRPVAIVTARDLIRFLVRGETVKLLEAGKDEEVLATPISRVARMHPVHIDASMSLQEALDFMALAGIGGILVVEDGRLAGIITDMDLVTRLPEKLGETFNKLIADIVPPCP</sequence>
<feature type="domain" description="CBS" evidence="3">
    <location>
        <begin position="225"/>
        <end position="282"/>
    </location>
</feature>
<dbReference type="EMBL" id="CP002838">
    <property type="protein sequence ID" value="AEM38981.1"/>
    <property type="molecule type" value="Genomic_DNA"/>
</dbReference>
<dbReference type="OrthoDB" id="43333at2157"/>
<proteinExistence type="predicted"/>
<evidence type="ECO:0000256" key="2">
    <source>
        <dbReference type="PROSITE-ProRule" id="PRU00703"/>
    </source>
</evidence>
<dbReference type="GeneID" id="11139592"/>
<dbReference type="InterPro" id="IPR046342">
    <property type="entry name" value="CBS_dom_sf"/>
</dbReference>
<keyword evidence="1 2" id="KW-0129">CBS domain</keyword>